<dbReference type="Gene3D" id="3.40.50.410">
    <property type="entry name" value="von Willebrand factor, type A domain"/>
    <property type="match status" value="1"/>
</dbReference>
<dbReference type="FunFam" id="1.10.720.30:FF:000021">
    <property type="entry name" value="ATP-dependent DNA helicase 2 subunit KU70"/>
    <property type="match status" value="1"/>
</dbReference>
<dbReference type="FunFam" id="3.40.50.410:FF:000068">
    <property type="entry name" value="ATP-dependent DNA helicase 2 subunit KU70"/>
    <property type="match status" value="1"/>
</dbReference>
<comment type="caution">
    <text evidence="18">The sequence shown here is derived from an EMBL/GenBank/DDBJ whole genome shotgun (WGS) entry which is preliminary data.</text>
</comment>
<gene>
    <name evidence="18" type="ORF">Lalb_Chr06g0164661</name>
</gene>
<dbReference type="Gene3D" id="4.10.970.10">
    <property type="entry name" value="Ku70, bridge and pillars"/>
    <property type="match status" value="1"/>
</dbReference>
<evidence type="ECO:0000313" key="19">
    <source>
        <dbReference type="Proteomes" id="UP000447434"/>
    </source>
</evidence>
<dbReference type="InterPro" id="IPR027388">
    <property type="entry name" value="Ku70_bridge/pillars_dom_sf"/>
</dbReference>
<dbReference type="GO" id="GO:0016787">
    <property type="term" value="F:hydrolase activity"/>
    <property type="evidence" value="ECO:0007669"/>
    <property type="project" value="UniProtKB-KW"/>
</dbReference>
<dbReference type="SMART" id="SM00559">
    <property type="entry name" value="Ku78"/>
    <property type="match status" value="1"/>
</dbReference>
<dbReference type="InterPro" id="IPR016194">
    <property type="entry name" value="SPOC-like_C_dom_sf"/>
</dbReference>
<evidence type="ECO:0000256" key="16">
    <source>
        <dbReference type="ARBA" id="ARBA00083456"/>
    </source>
</evidence>
<dbReference type="InterPro" id="IPR006165">
    <property type="entry name" value="Ku70"/>
</dbReference>
<dbReference type="GO" id="GO:0006310">
    <property type="term" value="P:DNA recombination"/>
    <property type="evidence" value="ECO:0007669"/>
    <property type="project" value="UniProtKB-KW"/>
</dbReference>
<dbReference type="Pfam" id="PF02735">
    <property type="entry name" value="Ku"/>
    <property type="match status" value="1"/>
</dbReference>
<dbReference type="SUPFAM" id="SSF68906">
    <property type="entry name" value="SAP domain"/>
    <property type="match status" value="1"/>
</dbReference>
<reference evidence="19" key="1">
    <citation type="journal article" date="2020" name="Nat. Commun.">
        <title>Genome sequence of the cluster root forming white lupin.</title>
        <authorList>
            <person name="Hufnagel B."/>
            <person name="Marques A."/>
            <person name="Soriano A."/>
            <person name="Marques L."/>
            <person name="Divol F."/>
            <person name="Doumas P."/>
            <person name="Sallet E."/>
            <person name="Mancinotti D."/>
            <person name="Carrere S."/>
            <person name="Marande W."/>
            <person name="Arribat S."/>
            <person name="Keller J."/>
            <person name="Huneau C."/>
            <person name="Blein T."/>
            <person name="Aime D."/>
            <person name="Laguerre M."/>
            <person name="Taylor J."/>
            <person name="Schubert V."/>
            <person name="Nelson M."/>
            <person name="Geu-Flores F."/>
            <person name="Crespi M."/>
            <person name="Gallardo-Guerrero K."/>
            <person name="Delaux P.-M."/>
            <person name="Salse J."/>
            <person name="Berges H."/>
            <person name="Guyot R."/>
            <person name="Gouzy J."/>
            <person name="Peret B."/>
        </authorList>
    </citation>
    <scope>NUCLEOTIDE SEQUENCE [LARGE SCALE GENOMIC DNA]</scope>
    <source>
        <strain evidence="19">cv. Amiga</strain>
    </source>
</reference>
<evidence type="ECO:0000256" key="11">
    <source>
        <dbReference type="ARBA" id="ARBA00023204"/>
    </source>
</evidence>
<evidence type="ECO:0000256" key="4">
    <source>
        <dbReference type="ARBA" id="ARBA00022741"/>
    </source>
</evidence>
<dbReference type="Proteomes" id="UP000447434">
    <property type="component" value="Chromosome 6"/>
</dbReference>
<dbReference type="GO" id="GO:0000723">
    <property type="term" value="P:telomere maintenance"/>
    <property type="evidence" value="ECO:0007669"/>
    <property type="project" value="InterPro"/>
</dbReference>
<dbReference type="InterPro" id="IPR036465">
    <property type="entry name" value="vWFA_dom_sf"/>
</dbReference>
<evidence type="ECO:0000256" key="1">
    <source>
        <dbReference type="ARBA" id="ARBA00004123"/>
    </source>
</evidence>
<dbReference type="Gene3D" id="1.10.1600.10">
    <property type="match status" value="1"/>
</dbReference>
<dbReference type="AlphaFoldDB" id="A0A6A4QBJ9"/>
<keyword evidence="19" id="KW-1185">Reference proteome</keyword>
<dbReference type="FunFam" id="1.10.1600.10:FF:000003">
    <property type="entry name" value="ATP-dependent DNA helicase 2 subunit KU70"/>
    <property type="match status" value="1"/>
</dbReference>
<dbReference type="SMART" id="SM00513">
    <property type="entry name" value="SAP"/>
    <property type="match status" value="1"/>
</dbReference>
<evidence type="ECO:0000256" key="10">
    <source>
        <dbReference type="ARBA" id="ARBA00023172"/>
    </source>
</evidence>
<dbReference type="InterPro" id="IPR036361">
    <property type="entry name" value="SAP_dom_sf"/>
</dbReference>
<evidence type="ECO:0000256" key="2">
    <source>
        <dbReference type="ARBA" id="ARBA00005240"/>
    </source>
</evidence>
<dbReference type="InterPro" id="IPR006164">
    <property type="entry name" value="DNA_bd_Ku70/Ku80"/>
</dbReference>
<evidence type="ECO:0000256" key="14">
    <source>
        <dbReference type="ARBA" id="ARBA00069032"/>
    </source>
</evidence>
<dbReference type="SUPFAM" id="SSF53300">
    <property type="entry name" value="vWA-like"/>
    <property type="match status" value="1"/>
</dbReference>
<dbReference type="PANTHER" id="PTHR12604">
    <property type="entry name" value="KU AUTOANTIGEN DNA HELICASE"/>
    <property type="match status" value="1"/>
</dbReference>
<keyword evidence="5" id="KW-0227">DNA damage</keyword>
<evidence type="ECO:0000256" key="12">
    <source>
        <dbReference type="ARBA" id="ARBA00023242"/>
    </source>
</evidence>
<comment type="subcellular location">
    <subcellularLocation>
        <location evidence="1">Nucleus</location>
    </subcellularLocation>
</comment>
<dbReference type="Gene3D" id="2.40.290.10">
    <property type="match status" value="1"/>
</dbReference>
<evidence type="ECO:0000259" key="17">
    <source>
        <dbReference type="PROSITE" id="PS50800"/>
    </source>
</evidence>
<dbReference type="PROSITE" id="PS50800">
    <property type="entry name" value="SAP"/>
    <property type="match status" value="1"/>
</dbReference>
<dbReference type="PANTHER" id="PTHR12604:SF2">
    <property type="entry name" value="X-RAY REPAIR CROSS-COMPLEMENTING PROTEIN 6"/>
    <property type="match status" value="1"/>
</dbReference>
<dbReference type="GO" id="GO:0003690">
    <property type="term" value="F:double-stranded DNA binding"/>
    <property type="evidence" value="ECO:0007669"/>
    <property type="project" value="TreeGrafter"/>
</dbReference>
<dbReference type="FunFam" id="2.40.290.10:FF:000001">
    <property type="entry name" value="X-ray repair cross complementing 6"/>
    <property type="match status" value="1"/>
</dbReference>
<evidence type="ECO:0000256" key="9">
    <source>
        <dbReference type="ARBA" id="ARBA00023125"/>
    </source>
</evidence>
<dbReference type="InterPro" id="IPR005160">
    <property type="entry name" value="Ku_C"/>
</dbReference>
<keyword evidence="4" id="KW-0547">Nucleotide-binding</keyword>
<dbReference type="InterPro" id="IPR047087">
    <property type="entry name" value="KU70_core_dom"/>
</dbReference>
<dbReference type="InterPro" id="IPR003034">
    <property type="entry name" value="SAP_dom"/>
</dbReference>
<evidence type="ECO:0000256" key="7">
    <source>
        <dbReference type="ARBA" id="ARBA00022806"/>
    </source>
</evidence>
<sequence length="630" mass="71412">MMDLDADDIFRDDDDDIQNQLSLENETSKEYVVYLVDASPKMFTTTSPSEEEGKMDETHFHIAISCISHSLKSQIINRSYDEIAICFYNTREKKNIQDLNGVFVFNVAEREFLDRPNARLIKEFDSIEDTFSNNIGSKQGIVSATRENSLYNAIWVAQALLRKGSAKTVDKRMLLFTNEDDPFGSMNWAIKSDMTRTTLQRAKDARDLGISMELLPLSCADEVFNVSQFYADLIGLEGDDLVDFMPSAGNKLEDMKDQLRKRMFAKRIVKRIKFTIANGISIDLNSYALIRPTVPGAITWLDSVTNRPLKSERTFICADTGALVEESSRRFHPYKNQNITFSVKELIEIKRVSTGHLHLLGFKPLNCLRDYHNLKPSTFLYPSYEGMDGSECIFVALHRSMIQLNRFALAFYGSSTRPQLVALVAQDEVIQSGGQIEPPGMHMIYLPYSDDIRRIEERFSDSSGMVPKASDDQIKKAADLIKRIDLKDFSVCQFANPALQRHYAVLQALALEEDEIPEMKDETLPDEEGLARPGVVRAIEEFKTSIYGGNYDEESEQPTGKPSETTRKRKAIAEFATKECENYEWGDLADTGKLKDLTVVELKYYLAAHDLPVSGKKEALISRILTHMGK</sequence>
<organism evidence="18 19">
    <name type="scientific">Lupinus albus</name>
    <name type="common">White lupine</name>
    <name type="synonym">Lupinus termis</name>
    <dbReference type="NCBI Taxonomy" id="3870"/>
    <lineage>
        <taxon>Eukaryota</taxon>
        <taxon>Viridiplantae</taxon>
        <taxon>Streptophyta</taxon>
        <taxon>Embryophyta</taxon>
        <taxon>Tracheophyta</taxon>
        <taxon>Spermatophyta</taxon>
        <taxon>Magnoliopsida</taxon>
        <taxon>eudicotyledons</taxon>
        <taxon>Gunneridae</taxon>
        <taxon>Pentapetalae</taxon>
        <taxon>rosids</taxon>
        <taxon>fabids</taxon>
        <taxon>Fabales</taxon>
        <taxon>Fabaceae</taxon>
        <taxon>Papilionoideae</taxon>
        <taxon>50 kb inversion clade</taxon>
        <taxon>genistoids sensu lato</taxon>
        <taxon>core genistoids</taxon>
        <taxon>Genisteae</taxon>
        <taxon>Lupinus</taxon>
    </lineage>
</organism>
<dbReference type="PIRSF" id="PIRSF003033">
    <property type="entry name" value="Ku70"/>
    <property type="match status" value="1"/>
</dbReference>
<dbReference type="Gene3D" id="1.10.720.30">
    <property type="entry name" value="SAP domain"/>
    <property type="match status" value="1"/>
</dbReference>
<evidence type="ECO:0000256" key="8">
    <source>
        <dbReference type="ARBA" id="ARBA00022840"/>
    </source>
</evidence>
<comment type="catalytic activity">
    <reaction evidence="13">
        <text>ATP + H2O = ADP + phosphate + H(+)</text>
        <dbReference type="Rhea" id="RHEA:13065"/>
        <dbReference type="ChEBI" id="CHEBI:15377"/>
        <dbReference type="ChEBI" id="CHEBI:15378"/>
        <dbReference type="ChEBI" id="CHEBI:30616"/>
        <dbReference type="ChEBI" id="CHEBI:43474"/>
        <dbReference type="ChEBI" id="CHEBI:456216"/>
        <dbReference type="EC" id="3.6.4.12"/>
    </reaction>
</comment>
<evidence type="ECO:0000313" key="18">
    <source>
        <dbReference type="EMBL" id="KAE9611645.1"/>
    </source>
</evidence>
<dbReference type="CDD" id="cd01458">
    <property type="entry name" value="vWA_ku"/>
    <property type="match status" value="1"/>
</dbReference>
<keyword evidence="11" id="KW-0234">DNA repair</keyword>
<dbReference type="OrthoDB" id="3249161at2759"/>
<feature type="domain" description="SAP" evidence="17">
    <location>
        <begin position="594"/>
        <end position="628"/>
    </location>
</feature>
<dbReference type="InterPro" id="IPR005161">
    <property type="entry name" value="Ku_N"/>
</dbReference>
<dbReference type="GO" id="GO:0043564">
    <property type="term" value="C:Ku70:Ku80 complex"/>
    <property type="evidence" value="ECO:0007669"/>
    <property type="project" value="InterPro"/>
</dbReference>
<keyword evidence="8" id="KW-0067">ATP-binding</keyword>
<dbReference type="Pfam" id="PF03730">
    <property type="entry name" value="Ku_C"/>
    <property type="match status" value="1"/>
</dbReference>
<dbReference type="NCBIfam" id="TIGR00578">
    <property type="entry name" value="ku70"/>
    <property type="match status" value="1"/>
</dbReference>
<dbReference type="GO" id="GO:0005524">
    <property type="term" value="F:ATP binding"/>
    <property type="evidence" value="ECO:0007669"/>
    <property type="project" value="UniProtKB-KW"/>
</dbReference>
<keyword evidence="7 18" id="KW-0347">Helicase</keyword>
<dbReference type="EC" id="3.6.4.12" evidence="3"/>
<evidence type="ECO:0000256" key="6">
    <source>
        <dbReference type="ARBA" id="ARBA00022801"/>
    </source>
</evidence>
<keyword evidence="12" id="KW-0539">Nucleus</keyword>
<dbReference type="GO" id="GO:0003678">
    <property type="term" value="F:DNA helicase activity"/>
    <property type="evidence" value="ECO:0007669"/>
    <property type="project" value="UniProtKB-EC"/>
</dbReference>
<keyword evidence="9" id="KW-0238">DNA-binding</keyword>
<dbReference type="GO" id="GO:0003684">
    <property type="term" value="F:damaged DNA binding"/>
    <property type="evidence" value="ECO:0007669"/>
    <property type="project" value="InterPro"/>
</dbReference>
<evidence type="ECO:0000256" key="13">
    <source>
        <dbReference type="ARBA" id="ARBA00047995"/>
    </source>
</evidence>
<keyword evidence="10" id="KW-0233">DNA recombination</keyword>
<dbReference type="CDD" id="cd00788">
    <property type="entry name" value="KU70"/>
    <property type="match status" value="1"/>
</dbReference>
<protein>
    <recommendedName>
        <fullName evidence="14">ATP-dependent DNA helicase 2 subunit KU70</fullName>
        <ecNumber evidence="3">3.6.4.12</ecNumber>
    </recommendedName>
    <alternativeName>
        <fullName evidence="16">ATP-dependent DNA helicase 2 subunit 1</fullName>
    </alternativeName>
    <alternativeName>
        <fullName evidence="15">ATP-dependent DNA helicase II 70 kDa subunit</fullName>
    </alternativeName>
</protein>
<dbReference type="GO" id="GO:0006303">
    <property type="term" value="P:double-strand break repair via nonhomologous end joining"/>
    <property type="evidence" value="ECO:0007669"/>
    <property type="project" value="InterPro"/>
</dbReference>
<proteinExistence type="inferred from homology"/>
<evidence type="ECO:0000256" key="15">
    <source>
        <dbReference type="ARBA" id="ARBA00079373"/>
    </source>
</evidence>
<dbReference type="SUPFAM" id="SSF100939">
    <property type="entry name" value="SPOC domain-like"/>
    <property type="match status" value="1"/>
</dbReference>
<evidence type="ECO:0000256" key="5">
    <source>
        <dbReference type="ARBA" id="ARBA00022763"/>
    </source>
</evidence>
<dbReference type="Pfam" id="PF02037">
    <property type="entry name" value="SAP"/>
    <property type="match status" value="1"/>
</dbReference>
<name>A0A6A4QBJ9_LUPAL</name>
<dbReference type="Pfam" id="PF03731">
    <property type="entry name" value="Ku_N"/>
    <property type="match status" value="1"/>
</dbReference>
<accession>A0A6A4QBJ9</accession>
<comment type="similarity">
    <text evidence="2">Belongs to the ku70 family.</text>
</comment>
<keyword evidence="6" id="KW-0378">Hydrolase</keyword>
<dbReference type="GO" id="GO:0042162">
    <property type="term" value="F:telomeric DNA binding"/>
    <property type="evidence" value="ECO:0007669"/>
    <property type="project" value="InterPro"/>
</dbReference>
<evidence type="ECO:0000256" key="3">
    <source>
        <dbReference type="ARBA" id="ARBA00012551"/>
    </source>
</evidence>
<dbReference type="EMBL" id="WOCE01000006">
    <property type="protein sequence ID" value="KAE9611645.1"/>
    <property type="molecule type" value="Genomic_DNA"/>
</dbReference>